<evidence type="ECO:0000256" key="6">
    <source>
        <dbReference type="ARBA" id="ARBA00023065"/>
    </source>
</evidence>
<dbReference type="Gene3D" id="2.40.170.20">
    <property type="entry name" value="TonB-dependent receptor, beta-barrel domain"/>
    <property type="match status" value="1"/>
</dbReference>
<dbReference type="InterPro" id="IPR036942">
    <property type="entry name" value="Beta-barrel_TonB_sf"/>
</dbReference>
<evidence type="ECO:0000256" key="5">
    <source>
        <dbReference type="ARBA" id="ARBA00023004"/>
    </source>
</evidence>
<evidence type="ECO:0000256" key="8">
    <source>
        <dbReference type="ARBA" id="ARBA00023136"/>
    </source>
</evidence>
<evidence type="ECO:0000256" key="9">
    <source>
        <dbReference type="ARBA" id="ARBA00023237"/>
    </source>
</evidence>
<keyword evidence="3" id="KW-0410">Iron transport</keyword>
<evidence type="ECO:0000256" key="7">
    <source>
        <dbReference type="ARBA" id="ARBA00023077"/>
    </source>
</evidence>
<protein>
    <recommendedName>
        <fullName evidence="10">TonB-dependent receptor-like beta-barrel domain-containing protein</fullName>
    </recommendedName>
</protein>
<comment type="subcellular location">
    <subcellularLocation>
        <location evidence="1">Cell outer membrane</location>
        <topology evidence="1">Multi-pass membrane protein</topology>
    </subcellularLocation>
</comment>
<keyword evidence="9" id="KW-0998">Cell outer membrane</keyword>
<accession>A0A381XGF4</accession>
<name>A0A381XGF4_9ZZZZ</name>
<keyword evidence="6" id="KW-0406">Ion transport</keyword>
<keyword evidence="7" id="KW-0798">TonB box</keyword>
<evidence type="ECO:0000256" key="3">
    <source>
        <dbReference type="ARBA" id="ARBA00022496"/>
    </source>
</evidence>
<dbReference type="PANTHER" id="PTHR32552">
    <property type="entry name" value="FERRICHROME IRON RECEPTOR-RELATED"/>
    <property type="match status" value="1"/>
</dbReference>
<dbReference type="GO" id="GO:0006826">
    <property type="term" value="P:iron ion transport"/>
    <property type="evidence" value="ECO:0007669"/>
    <property type="project" value="UniProtKB-KW"/>
</dbReference>
<gene>
    <name evidence="11" type="ORF">METZ01_LOCUS116101</name>
</gene>
<dbReference type="AlphaFoldDB" id="A0A381XGF4"/>
<reference evidence="11" key="1">
    <citation type="submission" date="2018-05" db="EMBL/GenBank/DDBJ databases">
        <authorList>
            <person name="Lanie J.A."/>
            <person name="Ng W.-L."/>
            <person name="Kazmierczak K.M."/>
            <person name="Andrzejewski T.M."/>
            <person name="Davidsen T.M."/>
            <person name="Wayne K.J."/>
            <person name="Tettelin H."/>
            <person name="Glass J.I."/>
            <person name="Rusch D."/>
            <person name="Podicherti R."/>
            <person name="Tsui H.-C.T."/>
            <person name="Winkler M.E."/>
        </authorList>
    </citation>
    <scope>NUCLEOTIDE SEQUENCE</scope>
</reference>
<dbReference type="PANTHER" id="PTHR32552:SF81">
    <property type="entry name" value="TONB-DEPENDENT OUTER MEMBRANE RECEPTOR"/>
    <property type="match status" value="1"/>
</dbReference>
<evidence type="ECO:0000259" key="10">
    <source>
        <dbReference type="Pfam" id="PF00593"/>
    </source>
</evidence>
<organism evidence="11">
    <name type="scientific">marine metagenome</name>
    <dbReference type="NCBI Taxonomy" id="408172"/>
    <lineage>
        <taxon>unclassified sequences</taxon>
        <taxon>metagenomes</taxon>
        <taxon>ecological metagenomes</taxon>
    </lineage>
</organism>
<evidence type="ECO:0000256" key="2">
    <source>
        <dbReference type="ARBA" id="ARBA00022448"/>
    </source>
</evidence>
<dbReference type="Pfam" id="PF00593">
    <property type="entry name" value="TonB_dep_Rec_b-barrel"/>
    <property type="match status" value="1"/>
</dbReference>
<dbReference type="SUPFAM" id="SSF56935">
    <property type="entry name" value="Porins"/>
    <property type="match status" value="1"/>
</dbReference>
<keyword evidence="4" id="KW-0812">Transmembrane</keyword>
<evidence type="ECO:0000313" key="11">
    <source>
        <dbReference type="EMBL" id="SVA63247.1"/>
    </source>
</evidence>
<feature type="non-terminal residue" evidence="11">
    <location>
        <position position="1"/>
    </location>
</feature>
<dbReference type="InterPro" id="IPR039426">
    <property type="entry name" value="TonB-dep_rcpt-like"/>
</dbReference>
<dbReference type="EMBL" id="UINC01014919">
    <property type="protein sequence ID" value="SVA63247.1"/>
    <property type="molecule type" value="Genomic_DNA"/>
</dbReference>
<sequence>SNERTSHEFRISSDPDRTLSFTAGIFIDDIETNSSGAFQYDGAVDAGFNVAVTPGGGGGIATAIPREGVNNTSPRSASTIFINDFTRKEEQTAYFGEITWRITDDFAVRFGARDYDIDFEFQGATGSSFFCKNVNPAGLGPAATFSGPTQGVRPDGTIGCDGNSFDNHVTQRLRNIGATGFANGTGGPVIPAKGLGADGVLNQSDTISRISADWHINDDVMLFATWSEGFRPPVTNRNAGVFSGNQTGPFEGYFVPAVALTDEMTNYELGVKGDFFDGTVRLNVTYYDSEIDDLQTSRFDPSNVAFLVFIENVGDAEVRGVDADFTWLATDNLTISGALSWVDSEITRLNPQLEGIAAPVGSELPYTGDFSFNIRARYDFRLEALNADAYFQVAISHTDDSMAGIVGNAYLAEDVARRVYGQPTGLKISEEGGTFSTSAVATALPDSIGLTADGQFFKSGRYVQEAYTLVNVAFGFQMENLGVELFIDNATNEEAIVHISTLDYVPTVTTNRPLTGGIRLSYDFD</sequence>
<dbReference type="GO" id="GO:0009279">
    <property type="term" value="C:cell outer membrane"/>
    <property type="evidence" value="ECO:0007669"/>
    <property type="project" value="UniProtKB-SubCell"/>
</dbReference>
<keyword evidence="5" id="KW-0408">Iron</keyword>
<evidence type="ECO:0000256" key="4">
    <source>
        <dbReference type="ARBA" id="ARBA00022692"/>
    </source>
</evidence>
<keyword evidence="8" id="KW-0472">Membrane</keyword>
<proteinExistence type="predicted"/>
<evidence type="ECO:0000256" key="1">
    <source>
        <dbReference type="ARBA" id="ARBA00004571"/>
    </source>
</evidence>
<dbReference type="InterPro" id="IPR000531">
    <property type="entry name" value="Beta-barrel_TonB"/>
</dbReference>
<feature type="domain" description="TonB-dependent receptor-like beta-barrel" evidence="10">
    <location>
        <begin position="36"/>
        <end position="489"/>
    </location>
</feature>
<keyword evidence="2" id="KW-0813">Transport</keyword>